<gene>
    <name evidence="2" type="ORF">KYY02_31835</name>
</gene>
<name>A0ABV4JAT0_9ACTN</name>
<proteinExistence type="predicted"/>
<protein>
    <recommendedName>
        <fullName evidence="1">Fido domain-containing protein</fullName>
    </recommendedName>
</protein>
<organism evidence="2 3">
    <name type="scientific">Streptomyces pimonensis</name>
    <dbReference type="NCBI Taxonomy" id="2860288"/>
    <lineage>
        <taxon>Bacteria</taxon>
        <taxon>Bacillati</taxon>
        <taxon>Actinomycetota</taxon>
        <taxon>Actinomycetes</taxon>
        <taxon>Kitasatosporales</taxon>
        <taxon>Streptomycetaceae</taxon>
        <taxon>Streptomyces</taxon>
    </lineage>
</organism>
<keyword evidence="3" id="KW-1185">Reference proteome</keyword>
<accession>A0ABV4JAT0</accession>
<sequence length="132" mass="14022">MLAGETPVLVHNSNCPLTGGFKVGMSPDEIADINRGFGGETLLSGSPANTMANASRYNSFWDKSAVVIRDIAGSHMFNNGNKRTAQAVVEQLMQRNNVTSGPTSADLRSVIDRVGKGQLHDVSDISAALRGY</sequence>
<dbReference type="Proteomes" id="UP001567537">
    <property type="component" value="Unassembled WGS sequence"/>
</dbReference>
<feature type="domain" description="Fido" evidence="1">
    <location>
        <begin position="49"/>
        <end position="91"/>
    </location>
</feature>
<dbReference type="Gene3D" id="1.20.120.1870">
    <property type="entry name" value="Fic/DOC protein, Fido domain"/>
    <property type="match status" value="1"/>
</dbReference>
<dbReference type="EMBL" id="JAHWZY010000066">
    <property type="protein sequence ID" value="MEZ3183087.1"/>
    <property type="molecule type" value="Genomic_DNA"/>
</dbReference>
<reference evidence="2 3" key="1">
    <citation type="journal article" date="2021" name="Res Sq">
        <title>Streptomyces Pimoensis sp. nov., Isolated From the Taklimakan Desert in Xinjiang, China.</title>
        <authorList>
            <person name="Zhang P."/>
            <person name="Luo X."/>
            <person name="Luo X."/>
            <person name="Liu Z."/>
            <person name="Xia Z."/>
            <person name="Wan C."/>
            <person name="zhang L."/>
        </authorList>
    </citation>
    <scope>NUCLEOTIDE SEQUENCE [LARGE SCALE GENOMIC DNA]</scope>
    <source>
        <strain evidence="2 3">TRM75549</strain>
    </source>
</reference>
<dbReference type="Pfam" id="PF02661">
    <property type="entry name" value="Fic"/>
    <property type="match status" value="1"/>
</dbReference>
<evidence type="ECO:0000313" key="3">
    <source>
        <dbReference type="Proteomes" id="UP001567537"/>
    </source>
</evidence>
<dbReference type="InterPro" id="IPR003812">
    <property type="entry name" value="Fido"/>
</dbReference>
<comment type="caution">
    <text evidence="2">The sequence shown here is derived from an EMBL/GenBank/DDBJ whole genome shotgun (WGS) entry which is preliminary data.</text>
</comment>
<evidence type="ECO:0000259" key="1">
    <source>
        <dbReference type="Pfam" id="PF02661"/>
    </source>
</evidence>
<dbReference type="RefSeq" id="WP_371244462.1">
    <property type="nucleotide sequence ID" value="NZ_JAHWZY010000066.1"/>
</dbReference>
<dbReference type="InterPro" id="IPR053737">
    <property type="entry name" value="Type_II_TA_Toxin"/>
</dbReference>
<evidence type="ECO:0000313" key="2">
    <source>
        <dbReference type="EMBL" id="MEZ3183087.1"/>
    </source>
</evidence>